<name>A0A9P0HR54_NEZVI</name>
<proteinExistence type="predicted"/>
<evidence type="ECO:0000313" key="3">
    <source>
        <dbReference type="Proteomes" id="UP001152798"/>
    </source>
</evidence>
<reference evidence="2" key="1">
    <citation type="submission" date="2022-01" db="EMBL/GenBank/DDBJ databases">
        <authorList>
            <person name="King R."/>
        </authorList>
    </citation>
    <scope>NUCLEOTIDE SEQUENCE</scope>
</reference>
<accession>A0A9P0HR54</accession>
<sequence length="174" mass="20191">MDWTPRRHHKPKRTNGRPPPPIQVTPDDVDTMRSMRQWNRFSRFVDYGSSYTSVIGRGVEYAPTFRLATAGSPPLPPYSQRRTQSSPRPVFVSFRRTELFLTPRYPPVVLFKPRGVRPLKGEGGLQYRTFLRLISIWTGIRFVESSLAMRKSVRRTIGKTVEEIISMLVEKKLK</sequence>
<feature type="region of interest" description="Disordered" evidence="1">
    <location>
        <begin position="1"/>
        <end position="29"/>
    </location>
</feature>
<dbReference type="Proteomes" id="UP001152798">
    <property type="component" value="Chromosome 7"/>
</dbReference>
<dbReference type="EMBL" id="OV725083">
    <property type="protein sequence ID" value="CAH1406784.1"/>
    <property type="molecule type" value="Genomic_DNA"/>
</dbReference>
<dbReference type="AlphaFoldDB" id="A0A9P0HR54"/>
<gene>
    <name evidence="2" type="ORF">NEZAVI_LOCUS14651</name>
</gene>
<evidence type="ECO:0000313" key="2">
    <source>
        <dbReference type="EMBL" id="CAH1406784.1"/>
    </source>
</evidence>
<evidence type="ECO:0000256" key="1">
    <source>
        <dbReference type="SAM" id="MobiDB-lite"/>
    </source>
</evidence>
<protein>
    <submittedName>
        <fullName evidence="2">Uncharacterized protein</fullName>
    </submittedName>
</protein>
<feature type="compositionally biased region" description="Basic residues" evidence="1">
    <location>
        <begin position="1"/>
        <end position="15"/>
    </location>
</feature>
<organism evidence="2 3">
    <name type="scientific">Nezara viridula</name>
    <name type="common">Southern green stink bug</name>
    <name type="synonym">Cimex viridulus</name>
    <dbReference type="NCBI Taxonomy" id="85310"/>
    <lineage>
        <taxon>Eukaryota</taxon>
        <taxon>Metazoa</taxon>
        <taxon>Ecdysozoa</taxon>
        <taxon>Arthropoda</taxon>
        <taxon>Hexapoda</taxon>
        <taxon>Insecta</taxon>
        <taxon>Pterygota</taxon>
        <taxon>Neoptera</taxon>
        <taxon>Paraneoptera</taxon>
        <taxon>Hemiptera</taxon>
        <taxon>Heteroptera</taxon>
        <taxon>Panheteroptera</taxon>
        <taxon>Pentatomomorpha</taxon>
        <taxon>Pentatomoidea</taxon>
        <taxon>Pentatomidae</taxon>
        <taxon>Pentatominae</taxon>
        <taxon>Nezara</taxon>
    </lineage>
</organism>
<keyword evidence="3" id="KW-1185">Reference proteome</keyword>